<keyword evidence="4" id="KW-0408">Iron</keyword>
<organism evidence="6 7">
    <name type="scientific">Formivibrio citricus</name>
    <dbReference type="NCBI Taxonomy" id="83765"/>
    <lineage>
        <taxon>Bacteria</taxon>
        <taxon>Pseudomonadati</taxon>
        <taxon>Pseudomonadota</taxon>
        <taxon>Betaproteobacteria</taxon>
        <taxon>Neisseriales</taxon>
        <taxon>Chitinibacteraceae</taxon>
        <taxon>Formivibrio</taxon>
    </lineage>
</organism>
<dbReference type="GO" id="GO:0046872">
    <property type="term" value="F:metal ion binding"/>
    <property type="evidence" value="ECO:0007669"/>
    <property type="project" value="UniProtKB-KW"/>
</dbReference>
<keyword evidence="2" id="KW-0813">Transport</keyword>
<dbReference type="InterPro" id="IPR016131">
    <property type="entry name" value="Haemerythrin_Fe_BS"/>
</dbReference>
<dbReference type="RefSeq" id="WP_091193722.1">
    <property type="nucleotide sequence ID" value="NZ_FOVE01000009.1"/>
</dbReference>
<dbReference type="AlphaFoldDB" id="A0A1I4Z159"/>
<dbReference type="CDD" id="cd12107">
    <property type="entry name" value="Hemerythrin"/>
    <property type="match status" value="1"/>
</dbReference>
<dbReference type="NCBIfam" id="TIGR02481">
    <property type="entry name" value="hemeryth_dom"/>
    <property type="match status" value="1"/>
</dbReference>
<dbReference type="OrthoDB" id="5296936at2"/>
<dbReference type="InterPro" id="IPR012827">
    <property type="entry name" value="Hemerythrin_metal-bd"/>
</dbReference>
<keyword evidence="2" id="KW-0561">Oxygen transport</keyword>
<dbReference type="Pfam" id="PF01814">
    <property type="entry name" value="Hemerythrin"/>
    <property type="match status" value="1"/>
</dbReference>
<evidence type="ECO:0000256" key="3">
    <source>
        <dbReference type="ARBA" id="ARBA00022723"/>
    </source>
</evidence>
<proteinExistence type="inferred from homology"/>
<name>A0A1I4Z159_9NEIS</name>
<evidence type="ECO:0000256" key="2">
    <source>
        <dbReference type="ARBA" id="ARBA00022621"/>
    </source>
</evidence>
<dbReference type="EMBL" id="FOVE01000009">
    <property type="protein sequence ID" value="SFN44026.1"/>
    <property type="molecule type" value="Genomic_DNA"/>
</dbReference>
<dbReference type="SUPFAM" id="SSF47188">
    <property type="entry name" value="Hemerythrin-like"/>
    <property type="match status" value="1"/>
</dbReference>
<dbReference type="GO" id="GO:0005344">
    <property type="term" value="F:oxygen carrier activity"/>
    <property type="evidence" value="ECO:0007669"/>
    <property type="project" value="UniProtKB-KW"/>
</dbReference>
<evidence type="ECO:0000313" key="6">
    <source>
        <dbReference type="EMBL" id="SFN44026.1"/>
    </source>
</evidence>
<reference evidence="7" key="1">
    <citation type="submission" date="2016-10" db="EMBL/GenBank/DDBJ databases">
        <authorList>
            <person name="Varghese N."/>
            <person name="Submissions S."/>
        </authorList>
    </citation>
    <scope>NUCLEOTIDE SEQUENCE [LARGE SCALE GENOMIC DNA]</scope>
    <source>
        <strain evidence="7">DSM 6150</strain>
    </source>
</reference>
<evidence type="ECO:0000256" key="1">
    <source>
        <dbReference type="ARBA" id="ARBA00010587"/>
    </source>
</evidence>
<sequence>MTPPAEKQHVLVQWNDAAKVGLEEIDTQHHRLFDLTNSLWHGIITRASREEIMALFDALEEYTQTHFADEESLMDLCGYPELEKHRKEHRAFIGFVAAEKAKLEDGEGNPMEQVRFLADWLQKHIMQRDKAFAFYFSDKGKRASLWDKIRRIFG</sequence>
<keyword evidence="3" id="KW-0479">Metal-binding</keyword>
<dbReference type="Proteomes" id="UP000242869">
    <property type="component" value="Unassembled WGS sequence"/>
</dbReference>
<keyword evidence="7" id="KW-1185">Reference proteome</keyword>
<evidence type="ECO:0000256" key="4">
    <source>
        <dbReference type="ARBA" id="ARBA00023004"/>
    </source>
</evidence>
<gene>
    <name evidence="6" type="ORF">SAMN05660284_01488</name>
</gene>
<evidence type="ECO:0000313" key="7">
    <source>
        <dbReference type="Proteomes" id="UP000242869"/>
    </source>
</evidence>
<dbReference type="PANTHER" id="PTHR37164:SF1">
    <property type="entry name" value="BACTERIOHEMERYTHRIN"/>
    <property type="match status" value="1"/>
</dbReference>
<dbReference type="PROSITE" id="PS00550">
    <property type="entry name" value="HEMERYTHRINS"/>
    <property type="match status" value="1"/>
</dbReference>
<dbReference type="NCBIfam" id="NF033749">
    <property type="entry name" value="bact_hemeryth"/>
    <property type="match status" value="1"/>
</dbReference>
<protein>
    <submittedName>
        <fullName evidence="6">Hemerythrin</fullName>
    </submittedName>
</protein>
<evidence type="ECO:0000259" key="5">
    <source>
        <dbReference type="Pfam" id="PF01814"/>
    </source>
</evidence>
<dbReference type="InterPro" id="IPR035938">
    <property type="entry name" value="Hemerythrin-like_sf"/>
</dbReference>
<dbReference type="STRING" id="83765.SAMN05660284_01488"/>
<comment type="similarity">
    <text evidence="1">Belongs to the hemerythrin family.</text>
</comment>
<dbReference type="InterPro" id="IPR012312">
    <property type="entry name" value="Hemerythrin-like"/>
</dbReference>
<accession>A0A1I4Z159</accession>
<dbReference type="PANTHER" id="PTHR37164">
    <property type="entry name" value="BACTERIOHEMERYTHRIN"/>
    <property type="match status" value="1"/>
</dbReference>
<dbReference type="InterPro" id="IPR050669">
    <property type="entry name" value="Hemerythrin"/>
</dbReference>
<feature type="domain" description="Hemerythrin-like" evidence="5">
    <location>
        <begin position="21"/>
        <end position="131"/>
    </location>
</feature>
<dbReference type="Gene3D" id="1.20.120.50">
    <property type="entry name" value="Hemerythrin-like"/>
    <property type="match status" value="1"/>
</dbReference>